<gene>
    <name evidence="4" type="ORF">RGQ29_008399</name>
</gene>
<dbReference type="GO" id="GO:0003677">
    <property type="term" value="F:DNA binding"/>
    <property type="evidence" value="ECO:0007669"/>
    <property type="project" value="UniProtKB-KW"/>
</dbReference>
<dbReference type="Proteomes" id="UP001324115">
    <property type="component" value="Unassembled WGS sequence"/>
</dbReference>
<proteinExistence type="predicted"/>
<dbReference type="InterPro" id="IPR025525">
    <property type="entry name" value="hAT-like_transposase_RNase-H"/>
</dbReference>
<evidence type="ECO:0000259" key="3">
    <source>
        <dbReference type="Pfam" id="PF14372"/>
    </source>
</evidence>
<dbReference type="Pfam" id="PF14372">
    <property type="entry name" value="hAT-like_RNase-H"/>
    <property type="match status" value="1"/>
</dbReference>
<keyword evidence="1" id="KW-0238">DNA-binding</keyword>
<name>A0AAN7I8N1_QUERU</name>
<dbReference type="PANTHER" id="PTHR46481:SF7">
    <property type="entry name" value="ZINC FINGER BED DOMAIN-CONTAINING PROTEIN RICESLEEPER 2-LIKE"/>
    <property type="match status" value="1"/>
</dbReference>
<sequence length="533" mass="61352">MNDTREILEGQDNEVGQGATNVHEDKGKPPLPPKASNTSKKRSFGPRAACNYCGTTYACDSKKEEKNQSTLAFKPKEEEESGGRLVAHVFNFEACKKALAEMIILDELSFRFVEGLGFRRFMFVAQPRFHLIPCRTTMAKTCFRQRFCLTTDTWTSIQNLNYMCLTTHFIDSNWKIHKRILSFRLVENYKGKTLGKAVEMCLLDWGIDKSLTITVDNATSNSGLIYFIQKKTKHRKATILGHKYLHLRCSAHILNLIVREGLTEMDRTKFVRYVRSSLQRQSTFNLCAENEKVGFKSQLCLDVPTRWNYTYLMLAEKYQKAFERLEEEDPNYLRTIREEAKKEGNDRHEYWGNFDNMNHLLYVGLVLDPRYKLRYLKYCFGTLYKNQRLLIWQKDASAAAQAQGQKPNGSMEKDDSSVVVDVEAMGMMGFKKHLKGIDSSNIKLEVDRYLAESFEDVVDEKFDILAWWKVNSPRYQFAFSIASCVLDPFRSSLSPLMVEALISGQNWLHSSSASISFQDVMDDVKSLKSLTGV</sequence>
<evidence type="ECO:0000313" key="5">
    <source>
        <dbReference type="Proteomes" id="UP001324115"/>
    </source>
</evidence>
<protein>
    <recommendedName>
        <fullName evidence="3">hAT-like transposase RNase-H fold domain-containing protein</fullName>
    </recommendedName>
</protein>
<dbReference type="InterPro" id="IPR012337">
    <property type="entry name" value="RNaseH-like_sf"/>
</dbReference>
<dbReference type="SUPFAM" id="SSF53098">
    <property type="entry name" value="Ribonuclease H-like"/>
    <property type="match status" value="1"/>
</dbReference>
<dbReference type="InterPro" id="IPR052035">
    <property type="entry name" value="ZnF_BED_domain_contain"/>
</dbReference>
<evidence type="ECO:0000313" key="4">
    <source>
        <dbReference type="EMBL" id="KAK4559137.1"/>
    </source>
</evidence>
<feature type="domain" description="hAT-like transposase RNase-H fold" evidence="3">
    <location>
        <begin position="334"/>
        <end position="387"/>
    </location>
</feature>
<comment type="caution">
    <text evidence="4">The sequence shown here is derived from an EMBL/GenBank/DDBJ whole genome shotgun (WGS) entry which is preliminary data.</text>
</comment>
<dbReference type="PANTHER" id="PTHR46481">
    <property type="entry name" value="ZINC FINGER BED DOMAIN-CONTAINING PROTEIN 4"/>
    <property type="match status" value="1"/>
</dbReference>
<accession>A0AAN7I8N1</accession>
<dbReference type="AlphaFoldDB" id="A0AAN7I8N1"/>
<dbReference type="EMBL" id="JAXUIC010000012">
    <property type="protein sequence ID" value="KAK4559137.1"/>
    <property type="molecule type" value="Genomic_DNA"/>
</dbReference>
<evidence type="ECO:0000256" key="2">
    <source>
        <dbReference type="SAM" id="MobiDB-lite"/>
    </source>
</evidence>
<reference evidence="4 5" key="1">
    <citation type="journal article" date="2023" name="G3 (Bethesda)">
        <title>A haplotype-resolved chromosome-scale genome for Quercus rubra L. provides insights into the genetics of adaptive traits for red oak species.</title>
        <authorList>
            <person name="Kapoor B."/>
            <person name="Jenkins J."/>
            <person name="Schmutz J."/>
            <person name="Zhebentyayeva T."/>
            <person name="Kuelheim C."/>
            <person name="Coggeshall M."/>
            <person name="Heim C."/>
            <person name="Lasky J.R."/>
            <person name="Leites L."/>
            <person name="Islam-Faridi N."/>
            <person name="Romero-Severson J."/>
            <person name="DeLeo V.L."/>
            <person name="Lucas S.M."/>
            <person name="Lazic D."/>
            <person name="Gailing O."/>
            <person name="Carlson J."/>
            <person name="Staton M."/>
        </authorList>
    </citation>
    <scope>NUCLEOTIDE SEQUENCE [LARGE SCALE GENOMIC DNA]</scope>
    <source>
        <strain evidence="4">Pseudo-F2</strain>
    </source>
</reference>
<organism evidence="4 5">
    <name type="scientific">Quercus rubra</name>
    <name type="common">Northern red oak</name>
    <name type="synonym">Quercus borealis</name>
    <dbReference type="NCBI Taxonomy" id="3512"/>
    <lineage>
        <taxon>Eukaryota</taxon>
        <taxon>Viridiplantae</taxon>
        <taxon>Streptophyta</taxon>
        <taxon>Embryophyta</taxon>
        <taxon>Tracheophyta</taxon>
        <taxon>Spermatophyta</taxon>
        <taxon>Magnoliopsida</taxon>
        <taxon>eudicotyledons</taxon>
        <taxon>Gunneridae</taxon>
        <taxon>Pentapetalae</taxon>
        <taxon>rosids</taxon>
        <taxon>fabids</taxon>
        <taxon>Fagales</taxon>
        <taxon>Fagaceae</taxon>
        <taxon>Quercus</taxon>
    </lineage>
</organism>
<feature type="region of interest" description="Disordered" evidence="2">
    <location>
        <begin position="1"/>
        <end position="44"/>
    </location>
</feature>
<evidence type="ECO:0000256" key="1">
    <source>
        <dbReference type="ARBA" id="ARBA00023125"/>
    </source>
</evidence>
<keyword evidence="5" id="KW-1185">Reference proteome</keyword>